<dbReference type="PANTHER" id="PTHR13932">
    <property type="entry name" value="COPROPORPHYRINIGEN III OXIDASE"/>
    <property type="match status" value="1"/>
</dbReference>
<dbReference type="SFLD" id="SFLDG01065">
    <property type="entry name" value="anaerobic_coproporphyrinogen-I"/>
    <property type="match status" value="1"/>
</dbReference>
<dbReference type="NCBIfam" id="TIGR04107">
    <property type="entry name" value="rSAM_HutW"/>
    <property type="match status" value="1"/>
</dbReference>
<gene>
    <name evidence="7" type="ORF">J2R99_000847</name>
</gene>
<dbReference type="InterPro" id="IPR013785">
    <property type="entry name" value="Aldolase_TIM"/>
</dbReference>
<dbReference type="Proteomes" id="UP001230253">
    <property type="component" value="Unassembled WGS sequence"/>
</dbReference>
<proteinExistence type="predicted"/>
<dbReference type="SMART" id="SM00729">
    <property type="entry name" value="Elp3"/>
    <property type="match status" value="1"/>
</dbReference>
<dbReference type="SFLD" id="SFLDG01082">
    <property type="entry name" value="B12-binding_domain_containing"/>
    <property type="match status" value="1"/>
</dbReference>
<protein>
    <submittedName>
        <fullName evidence="7">Oxygen-independent coproporphyrinogen-3 oxidase</fullName>
        <ecNumber evidence="7">1.3.98.3</ecNumber>
    </submittedName>
</protein>
<feature type="domain" description="Radical SAM core" evidence="6">
    <location>
        <begin position="60"/>
        <end position="294"/>
    </location>
</feature>
<keyword evidence="7" id="KW-0560">Oxidoreductase</keyword>
<keyword evidence="4" id="KW-0408">Iron</keyword>
<dbReference type="PROSITE" id="PS51918">
    <property type="entry name" value="RADICAL_SAM"/>
    <property type="match status" value="1"/>
</dbReference>
<sequence>MESAQITPPAARRMQEFFAAEDGTPLRNAFGTKRVVHPSFGAQMVPEESREATWQELTRRPRARNGVAYLHVPFCENHCLFCGFYQNAWRPEAGPAYVDALIAHLKRDADLPYQAEGVLDAVYFGGGTPTVLSAPDLSRLIAAVREYLPLSPDCEITVEGRPRSFDADKIAAIFEAGANRVSLGVQTFDTRLRRSLGRRASREELIAFLDSLVKADGGAIVVDLIYGLPGQTLEAFRNDVETAIAIGLDGADVYSLKLIPHAPLRAAIDKGKFPPMDRAEFGLFYAEASEVFERAGWHSISTTHWRQGERERNIYNHAVKSGAECLAFGAGAGGSLGGYSYGIDDDLRAYQEAISAGHCVVGRLTRQPENHDLFSLIKSEMELGRLNVAWLSAQLERRAGLQGDVVLAPLFAQWQRAGLVEADKSRLRLTLAGCFWQVTLTQNLLEWLQAQLCEAETAGG</sequence>
<name>A0ABU0C476_9BRAD</name>
<dbReference type="InterPro" id="IPR058240">
    <property type="entry name" value="rSAM_sf"/>
</dbReference>
<dbReference type="InterPro" id="IPR026332">
    <property type="entry name" value="HutW"/>
</dbReference>
<evidence type="ECO:0000259" key="6">
    <source>
        <dbReference type="PROSITE" id="PS51918"/>
    </source>
</evidence>
<dbReference type="PANTHER" id="PTHR13932:SF9">
    <property type="entry name" value="COPROPORPHYRINOGEN III OXIDASE"/>
    <property type="match status" value="1"/>
</dbReference>
<reference evidence="7 8" key="1">
    <citation type="submission" date="2023-07" db="EMBL/GenBank/DDBJ databases">
        <title>Genomic Encyclopedia of Type Strains, Phase IV (KMG-IV): sequencing the most valuable type-strain genomes for metagenomic binning, comparative biology and taxonomic classification.</title>
        <authorList>
            <person name="Goeker M."/>
        </authorList>
    </citation>
    <scope>NUCLEOTIDE SEQUENCE [LARGE SCALE GENOMIC DNA]</scope>
    <source>
        <strain evidence="7 8">DSM 11549</strain>
    </source>
</reference>
<dbReference type="RefSeq" id="WP_307153233.1">
    <property type="nucleotide sequence ID" value="NZ_JAUSUK010000001.1"/>
</dbReference>
<comment type="caution">
    <text evidence="7">The sequence shown here is derived from an EMBL/GenBank/DDBJ whole genome shotgun (WGS) entry which is preliminary data.</text>
</comment>
<evidence type="ECO:0000313" key="7">
    <source>
        <dbReference type="EMBL" id="MDQ0324998.1"/>
    </source>
</evidence>
<accession>A0ABU0C476</accession>
<evidence type="ECO:0000256" key="3">
    <source>
        <dbReference type="ARBA" id="ARBA00022723"/>
    </source>
</evidence>
<comment type="cofactor">
    <cofactor evidence="1">
        <name>[4Fe-4S] cluster</name>
        <dbReference type="ChEBI" id="CHEBI:49883"/>
    </cofactor>
</comment>
<evidence type="ECO:0000256" key="2">
    <source>
        <dbReference type="ARBA" id="ARBA00022691"/>
    </source>
</evidence>
<dbReference type="SFLD" id="SFLDF00311">
    <property type="entry name" value="heme_degradation_proteins_(Hut"/>
    <property type="match status" value="1"/>
</dbReference>
<dbReference type="CDD" id="cd01335">
    <property type="entry name" value="Radical_SAM"/>
    <property type="match status" value="1"/>
</dbReference>
<keyword evidence="2" id="KW-0949">S-adenosyl-L-methionine</keyword>
<dbReference type="SFLD" id="SFLDS00029">
    <property type="entry name" value="Radical_SAM"/>
    <property type="match status" value="1"/>
</dbReference>
<dbReference type="GO" id="GO:0051989">
    <property type="term" value="F:coproporphyrinogen dehydrogenase activity"/>
    <property type="evidence" value="ECO:0007669"/>
    <property type="project" value="UniProtKB-EC"/>
</dbReference>
<dbReference type="SUPFAM" id="SSF102114">
    <property type="entry name" value="Radical SAM enzymes"/>
    <property type="match status" value="1"/>
</dbReference>
<dbReference type="EMBL" id="JAUSUK010000001">
    <property type="protein sequence ID" value="MDQ0324998.1"/>
    <property type="molecule type" value="Genomic_DNA"/>
</dbReference>
<evidence type="ECO:0000256" key="1">
    <source>
        <dbReference type="ARBA" id="ARBA00001966"/>
    </source>
</evidence>
<dbReference type="InterPro" id="IPR006638">
    <property type="entry name" value="Elp3/MiaA/NifB-like_rSAM"/>
</dbReference>
<dbReference type="InterPro" id="IPR034505">
    <property type="entry name" value="Coproporphyrinogen-III_oxidase"/>
</dbReference>
<organism evidence="7 8">
    <name type="scientific">Rhodopseudomonas julia</name>
    <dbReference type="NCBI Taxonomy" id="200617"/>
    <lineage>
        <taxon>Bacteria</taxon>
        <taxon>Pseudomonadati</taxon>
        <taxon>Pseudomonadota</taxon>
        <taxon>Alphaproteobacteria</taxon>
        <taxon>Hyphomicrobiales</taxon>
        <taxon>Nitrobacteraceae</taxon>
        <taxon>Rhodopseudomonas</taxon>
    </lineage>
</organism>
<dbReference type="EC" id="1.3.98.3" evidence="7"/>
<evidence type="ECO:0000256" key="4">
    <source>
        <dbReference type="ARBA" id="ARBA00023004"/>
    </source>
</evidence>
<dbReference type="InterPro" id="IPR007197">
    <property type="entry name" value="rSAM"/>
</dbReference>
<evidence type="ECO:0000313" key="8">
    <source>
        <dbReference type="Proteomes" id="UP001230253"/>
    </source>
</evidence>
<evidence type="ECO:0000256" key="5">
    <source>
        <dbReference type="ARBA" id="ARBA00023014"/>
    </source>
</evidence>
<keyword evidence="3" id="KW-0479">Metal-binding</keyword>
<keyword evidence="8" id="KW-1185">Reference proteome</keyword>
<dbReference type="Gene3D" id="3.20.20.70">
    <property type="entry name" value="Aldolase class I"/>
    <property type="match status" value="1"/>
</dbReference>
<keyword evidence="5" id="KW-0411">Iron-sulfur</keyword>
<dbReference type="Pfam" id="PF04055">
    <property type="entry name" value="Radical_SAM"/>
    <property type="match status" value="1"/>
</dbReference>